<evidence type="ECO:0000313" key="2">
    <source>
        <dbReference type="Proteomes" id="UP001221757"/>
    </source>
</evidence>
<reference evidence="1" key="1">
    <citation type="submission" date="2023-03" db="EMBL/GenBank/DDBJ databases">
        <title>Massive genome expansion in bonnet fungi (Mycena s.s.) driven by repeated elements and novel gene families across ecological guilds.</title>
        <authorList>
            <consortium name="Lawrence Berkeley National Laboratory"/>
            <person name="Harder C.B."/>
            <person name="Miyauchi S."/>
            <person name="Viragh M."/>
            <person name="Kuo A."/>
            <person name="Thoen E."/>
            <person name="Andreopoulos B."/>
            <person name="Lu D."/>
            <person name="Skrede I."/>
            <person name="Drula E."/>
            <person name="Henrissat B."/>
            <person name="Morin E."/>
            <person name="Kohler A."/>
            <person name="Barry K."/>
            <person name="LaButti K."/>
            <person name="Morin E."/>
            <person name="Salamov A."/>
            <person name="Lipzen A."/>
            <person name="Mereny Z."/>
            <person name="Hegedus B."/>
            <person name="Baldrian P."/>
            <person name="Stursova M."/>
            <person name="Weitz H."/>
            <person name="Taylor A."/>
            <person name="Grigoriev I.V."/>
            <person name="Nagy L.G."/>
            <person name="Martin F."/>
            <person name="Kauserud H."/>
        </authorList>
    </citation>
    <scope>NUCLEOTIDE SEQUENCE</scope>
    <source>
        <strain evidence="1">CBHHK067</strain>
    </source>
</reference>
<dbReference type="AlphaFoldDB" id="A0AAD7CGY1"/>
<proteinExistence type="predicted"/>
<gene>
    <name evidence="1" type="ORF">B0H17DRAFT_1148047</name>
</gene>
<evidence type="ECO:0000313" key="1">
    <source>
        <dbReference type="EMBL" id="KAJ7648453.1"/>
    </source>
</evidence>
<organism evidence="1 2">
    <name type="scientific">Mycena rosella</name>
    <name type="common">Pink bonnet</name>
    <name type="synonym">Agaricus rosellus</name>
    <dbReference type="NCBI Taxonomy" id="1033263"/>
    <lineage>
        <taxon>Eukaryota</taxon>
        <taxon>Fungi</taxon>
        <taxon>Dikarya</taxon>
        <taxon>Basidiomycota</taxon>
        <taxon>Agaricomycotina</taxon>
        <taxon>Agaricomycetes</taxon>
        <taxon>Agaricomycetidae</taxon>
        <taxon>Agaricales</taxon>
        <taxon>Marasmiineae</taxon>
        <taxon>Mycenaceae</taxon>
        <taxon>Mycena</taxon>
    </lineage>
</organism>
<accession>A0AAD7CGY1</accession>
<dbReference type="Proteomes" id="UP001221757">
    <property type="component" value="Unassembled WGS sequence"/>
</dbReference>
<dbReference type="EMBL" id="JARKIE010000380">
    <property type="protein sequence ID" value="KAJ7648453.1"/>
    <property type="molecule type" value="Genomic_DNA"/>
</dbReference>
<protein>
    <submittedName>
        <fullName evidence="1">Uncharacterized protein</fullName>
    </submittedName>
</protein>
<sequence length="211" mass="22885">MTMALRWQITRSASRRSQRTHRWDPRLDRSSRSDYFGRRASLATPARYVRGRRSAAGHGRDRCYLGAGGVIPARRSRVNLELTAADATRSARGEDGLSIRRYADTFARFVFLITWGLDTADSRATRRRRVGRQAAGYWAGLDSKLTPSGTVARLASDAVGYYGPPSPPGRTAAGVGAGSLPARGRLPGLGTPPGPVGDSGTWTRVQLRIAC</sequence>
<keyword evidence="2" id="KW-1185">Reference proteome</keyword>
<comment type="caution">
    <text evidence="1">The sequence shown here is derived from an EMBL/GenBank/DDBJ whole genome shotgun (WGS) entry which is preliminary data.</text>
</comment>
<name>A0AAD7CGY1_MYCRO</name>